<dbReference type="Proteomes" id="UP000019270">
    <property type="component" value="Unassembled WGS sequence"/>
</dbReference>
<sequence>MHNKTNVLLPAWIWEEAKDKEHLKKLVLQYMQRYPDYTIKGIKNGFAVCERN</sequence>
<reference evidence="2" key="1">
    <citation type="submission" date="2013-03" db="EMBL/GenBank/DDBJ databases">
        <title>Draft genome sequence of Bacillus firmus DS1.</title>
        <authorList>
            <person name="Peng D."/>
            <person name="Zhu L."/>
            <person name="Sun M."/>
        </authorList>
    </citation>
    <scope>NUCLEOTIDE SEQUENCE [LARGE SCALE GENOMIC DNA]</scope>
    <source>
        <strain evidence="2">DS1</strain>
    </source>
</reference>
<dbReference type="eggNOG" id="ENOG5030DBW">
    <property type="taxonomic scope" value="Bacteria"/>
</dbReference>
<gene>
    <name evidence="1" type="ORF">PBF_04260</name>
</gene>
<evidence type="ECO:0000313" key="2">
    <source>
        <dbReference type="Proteomes" id="UP000019270"/>
    </source>
</evidence>
<comment type="caution">
    <text evidence="1">The sequence shown here is derived from an EMBL/GenBank/DDBJ whole genome shotgun (WGS) entry which is preliminary data.</text>
</comment>
<dbReference type="EMBL" id="APVL01000002">
    <property type="protein sequence ID" value="EWG12721.1"/>
    <property type="molecule type" value="Genomic_DNA"/>
</dbReference>
<protein>
    <submittedName>
        <fullName evidence="1">Uncharacterized protein</fullName>
    </submittedName>
</protein>
<proteinExistence type="predicted"/>
<reference evidence="1 2" key="2">
    <citation type="journal article" date="2016" name="Sci. Rep.">
        <title>A novel serine protease, Sep1, from Bacillus firmus DS-1 has nematicidal activity and degrades multiple intestinal-associated nematode proteins.</title>
        <authorList>
            <person name="Geng C."/>
            <person name="Nie X."/>
            <person name="Tang Z."/>
            <person name="Zhang Y."/>
            <person name="Lin J."/>
            <person name="Sun M."/>
            <person name="Peng D."/>
        </authorList>
    </citation>
    <scope>NUCLEOTIDE SEQUENCE [LARGE SCALE GENOMIC DNA]</scope>
    <source>
        <strain evidence="1 2">DS1</strain>
    </source>
</reference>
<organism evidence="1 2">
    <name type="scientific">Cytobacillus firmus DS1</name>
    <dbReference type="NCBI Taxonomy" id="1307436"/>
    <lineage>
        <taxon>Bacteria</taxon>
        <taxon>Bacillati</taxon>
        <taxon>Bacillota</taxon>
        <taxon>Bacilli</taxon>
        <taxon>Bacillales</taxon>
        <taxon>Bacillaceae</taxon>
        <taxon>Cytobacillus</taxon>
    </lineage>
</organism>
<accession>W7LC22</accession>
<evidence type="ECO:0000313" key="1">
    <source>
        <dbReference type="EMBL" id="EWG12721.1"/>
    </source>
</evidence>
<name>W7LC22_CYTFI</name>
<dbReference type="AlphaFoldDB" id="W7LC22"/>